<keyword evidence="2" id="KW-0732">Signal</keyword>
<evidence type="ECO:0000313" key="5">
    <source>
        <dbReference type="Proteomes" id="UP001634393"/>
    </source>
</evidence>
<dbReference type="InterPro" id="IPR001461">
    <property type="entry name" value="Aspartic_peptidase_A1"/>
</dbReference>
<dbReference type="InterPro" id="IPR021109">
    <property type="entry name" value="Peptidase_aspartic_dom_sf"/>
</dbReference>
<feature type="chain" id="PRO_5044793741" description="Peptidase A1 domain-containing protein" evidence="2">
    <location>
        <begin position="24"/>
        <end position="393"/>
    </location>
</feature>
<accession>A0ABD3SZF1</accession>
<reference evidence="4 5" key="1">
    <citation type="submission" date="2024-12" db="EMBL/GenBank/DDBJ databases">
        <title>The unique morphological basis and parallel evolutionary history of personate flowers in Penstemon.</title>
        <authorList>
            <person name="Depatie T.H."/>
            <person name="Wessinger C.A."/>
        </authorList>
    </citation>
    <scope>NUCLEOTIDE SEQUENCE [LARGE SCALE GENOMIC DNA]</scope>
    <source>
        <strain evidence="4">WTNN_2</strain>
        <tissue evidence="4">Leaf</tissue>
    </source>
</reference>
<dbReference type="PANTHER" id="PTHR13683">
    <property type="entry name" value="ASPARTYL PROTEASES"/>
    <property type="match status" value="1"/>
</dbReference>
<dbReference type="PROSITE" id="PS51767">
    <property type="entry name" value="PEPTIDASE_A1"/>
    <property type="match status" value="1"/>
</dbReference>
<sequence length="393" mass="42798">MKTTSLKCLFSLIAILIFSLANGQHAPKCDIEEDQSSSDLKIIHVNSPCSPLRPKTLTLSWEHTVLHMQSNDKARLRYLSTLSTDRSSVPITSGRWSTQNPTYVVQAKLGTPAQTLLVALDTCNDVAWIPCSGCVGCSSAVNYDPVKSSTFKNLACGAPQCKQKATGSSFPTQGLLGLGRGPLSLLSQTNSLYKSTFSYCLPSHKSLTFAGSLWLGPNKQPHKIKTTPLLRNPKRPSFYYVNLLAIRVGKRIVKIPPSAFAFDPNTGAGTVFDSGTTFTQLVKPAYIAVRDEFRRLMGNATLSSLGGLDTCYYEHITVPTVTFLFSGMNVTYPQYNFIIRSTQGTTACLAMMAAPDSGVNSVLNVIASFQQQNNRILIDVPNSKLGIRHEPCS</sequence>
<evidence type="ECO:0000256" key="1">
    <source>
        <dbReference type="ARBA" id="ARBA00007447"/>
    </source>
</evidence>
<feature type="signal peptide" evidence="2">
    <location>
        <begin position="1"/>
        <end position="23"/>
    </location>
</feature>
<gene>
    <name evidence="4" type="ORF">ACJIZ3_018610</name>
</gene>
<evidence type="ECO:0000256" key="2">
    <source>
        <dbReference type="SAM" id="SignalP"/>
    </source>
</evidence>
<dbReference type="AlphaFoldDB" id="A0ABD3SZF1"/>
<dbReference type="Proteomes" id="UP001634393">
    <property type="component" value="Unassembled WGS sequence"/>
</dbReference>
<dbReference type="Gene3D" id="2.40.70.10">
    <property type="entry name" value="Acid Proteases"/>
    <property type="match status" value="3"/>
</dbReference>
<keyword evidence="5" id="KW-1185">Reference proteome</keyword>
<dbReference type="InterPro" id="IPR033121">
    <property type="entry name" value="PEPTIDASE_A1"/>
</dbReference>
<name>A0ABD3SZF1_9LAMI</name>
<comment type="similarity">
    <text evidence="1">Belongs to the peptidase A1 family.</text>
</comment>
<dbReference type="InterPro" id="IPR032861">
    <property type="entry name" value="TAXi_N"/>
</dbReference>
<evidence type="ECO:0000259" key="3">
    <source>
        <dbReference type="PROSITE" id="PS51767"/>
    </source>
</evidence>
<dbReference type="PANTHER" id="PTHR13683:SF798">
    <property type="entry name" value="ASPARTYL PROTEASE AED3-LIKE"/>
    <property type="match status" value="1"/>
</dbReference>
<dbReference type="Pfam" id="PF14543">
    <property type="entry name" value="TAXi_N"/>
    <property type="match status" value="2"/>
</dbReference>
<dbReference type="Pfam" id="PF14541">
    <property type="entry name" value="TAXi_C"/>
    <property type="match status" value="1"/>
</dbReference>
<proteinExistence type="inferred from homology"/>
<dbReference type="SUPFAM" id="SSF50630">
    <property type="entry name" value="Acid proteases"/>
    <property type="match status" value="1"/>
</dbReference>
<evidence type="ECO:0000313" key="4">
    <source>
        <dbReference type="EMBL" id="KAL3829808.1"/>
    </source>
</evidence>
<comment type="caution">
    <text evidence="4">The sequence shown here is derived from an EMBL/GenBank/DDBJ whole genome shotgun (WGS) entry which is preliminary data.</text>
</comment>
<organism evidence="4 5">
    <name type="scientific">Penstemon smallii</name>
    <dbReference type="NCBI Taxonomy" id="265156"/>
    <lineage>
        <taxon>Eukaryota</taxon>
        <taxon>Viridiplantae</taxon>
        <taxon>Streptophyta</taxon>
        <taxon>Embryophyta</taxon>
        <taxon>Tracheophyta</taxon>
        <taxon>Spermatophyta</taxon>
        <taxon>Magnoliopsida</taxon>
        <taxon>eudicotyledons</taxon>
        <taxon>Gunneridae</taxon>
        <taxon>Pentapetalae</taxon>
        <taxon>asterids</taxon>
        <taxon>lamiids</taxon>
        <taxon>Lamiales</taxon>
        <taxon>Plantaginaceae</taxon>
        <taxon>Cheloneae</taxon>
        <taxon>Penstemon</taxon>
    </lineage>
</organism>
<dbReference type="EMBL" id="JBJXBP010000005">
    <property type="protein sequence ID" value="KAL3829808.1"/>
    <property type="molecule type" value="Genomic_DNA"/>
</dbReference>
<dbReference type="InterPro" id="IPR032799">
    <property type="entry name" value="TAXi_C"/>
</dbReference>
<feature type="domain" description="Peptidase A1" evidence="3">
    <location>
        <begin position="103"/>
        <end position="388"/>
    </location>
</feature>
<protein>
    <recommendedName>
        <fullName evidence="3">Peptidase A1 domain-containing protein</fullName>
    </recommendedName>
</protein>